<keyword evidence="5" id="KW-0175">Coiled coil</keyword>
<feature type="signal peptide" evidence="6">
    <location>
        <begin position="1"/>
        <end position="25"/>
    </location>
</feature>
<protein>
    <submittedName>
        <fullName evidence="7">Zinc/manganese transport system substrate-binding protein</fullName>
    </submittedName>
</protein>
<feature type="coiled-coil region" evidence="5">
    <location>
        <begin position="162"/>
        <end position="189"/>
    </location>
</feature>
<reference evidence="7 8" key="1">
    <citation type="submission" date="2020-07" db="EMBL/GenBank/DDBJ databases">
        <title>Sequencing the genomes of 1000 actinobacteria strains.</title>
        <authorList>
            <person name="Klenk H.-P."/>
        </authorList>
    </citation>
    <scope>NUCLEOTIDE SEQUENCE [LARGE SCALE GENOMIC DNA]</scope>
    <source>
        <strain evidence="7 8">DSM 40398</strain>
    </source>
</reference>
<sequence length="303" mass="31122">MMSAQRARVLGAGAALALSALGASACGSSSGAGAAETVPVVASTNVYGDIARQIGGDRVKVTSFISDPAQDPHSFEAGTRTRLALSKAGVVIENGGGYDDFMETLLRGSGSKARVLNAVQISGKTAPKGEEPNEHVWYDLPSVALLADRISAALAEAAPGDARTFSSNAAAFKARLKALEEKVAAVRAAHAGDGVAVTEPVPVYLLEAAGLVDRTPEEFAEAVEEGDDVPPRALRDTLALLTDRKVRALVANVQTSGPQTDRVRKAAAGAGVPVVPVTETLPAGRDYVAWMDGTIAALQRALA</sequence>
<dbReference type="EMBL" id="JACCBA010000001">
    <property type="protein sequence ID" value="NYD51453.1"/>
    <property type="molecule type" value="Genomic_DNA"/>
</dbReference>
<dbReference type="AlphaFoldDB" id="A0A7Y9EPA7"/>
<keyword evidence="2" id="KW-0813">Transport</keyword>
<evidence type="ECO:0000256" key="1">
    <source>
        <dbReference type="ARBA" id="ARBA00004196"/>
    </source>
</evidence>
<keyword evidence="3" id="KW-0479">Metal-binding</keyword>
<dbReference type="Proteomes" id="UP000529783">
    <property type="component" value="Unassembled WGS sequence"/>
</dbReference>
<dbReference type="GO" id="GO:0030313">
    <property type="term" value="C:cell envelope"/>
    <property type="evidence" value="ECO:0007669"/>
    <property type="project" value="UniProtKB-SubCell"/>
</dbReference>
<name>A0A7Y9EPA7_9ACTN</name>
<dbReference type="GO" id="GO:0046872">
    <property type="term" value="F:metal ion binding"/>
    <property type="evidence" value="ECO:0007669"/>
    <property type="project" value="UniProtKB-KW"/>
</dbReference>
<evidence type="ECO:0000256" key="3">
    <source>
        <dbReference type="ARBA" id="ARBA00022723"/>
    </source>
</evidence>
<comment type="caution">
    <text evidence="7">The sequence shown here is derived from an EMBL/GenBank/DDBJ whole genome shotgun (WGS) entry which is preliminary data.</text>
</comment>
<gene>
    <name evidence="7" type="ORF">BJY14_007436</name>
</gene>
<evidence type="ECO:0000256" key="6">
    <source>
        <dbReference type="SAM" id="SignalP"/>
    </source>
</evidence>
<dbReference type="GO" id="GO:0030001">
    <property type="term" value="P:metal ion transport"/>
    <property type="evidence" value="ECO:0007669"/>
    <property type="project" value="InterPro"/>
</dbReference>
<comment type="subcellular location">
    <subcellularLocation>
        <location evidence="1">Cell envelope</location>
    </subcellularLocation>
</comment>
<organism evidence="7 8">
    <name type="scientific">Actinomadura luteofluorescens</name>
    <dbReference type="NCBI Taxonomy" id="46163"/>
    <lineage>
        <taxon>Bacteria</taxon>
        <taxon>Bacillati</taxon>
        <taxon>Actinomycetota</taxon>
        <taxon>Actinomycetes</taxon>
        <taxon>Streptosporangiales</taxon>
        <taxon>Thermomonosporaceae</taxon>
        <taxon>Actinomadura</taxon>
    </lineage>
</organism>
<dbReference type="SUPFAM" id="SSF53807">
    <property type="entry name" value="Helical backbone' metal receptor"/>
    <property type="match status" value="1"/>
</dbReference>
<keyword evidence="8" id="KW-1185">Reference proteome</keyword>
<evidence type="ECO:0000313" key="7">
    <source>
        <dbReference type="EMBL" id="NYD51453.1"/>
    </source>
</evidence>
<evidence type="ECO:0000256" key="5">
    <source>
        <dbReference type="SAM" id="Coils"/>
    </source>
</evidence>
<dbReference type="Gene3D" id="3.40.50.1980">
    <property type="entry name" value="Nitrogenase molybdenum iron protein domain"/>
    <property type="match status" value="2"/>
</dbReference>
<dbReference type="Pfam" id="PF01297">
    <property type="entry name" value="ZnuA"/>
    <property type="match status" value="1"/>
</dbReference>
<dbReference type="PANTHER" id="PTHR42953">
    <property type="entry name" value="HIGH-AFFINITY ZINC UPTAKE SYSTEM PROTEIN ZNUA-RELATED"/>
    <property type="match status" value="1"/>
</dbReference>
<dbReference type="InterPro" id="IPR050492">
    <property type="entry name" value="Bact_metal-bind_prot9"/>
</dbReference>
<accession>A0A7Y9EPA7</accession>
<evidence type="ECO:0000256" key="2">
    <source>
        <dbReference type="ARBA" id="ARBA00022448"/>
    </source>
</evidence>
<dbReference type="RefSeq" id="WP_246396244.1">
    <property type="nucleotide sequence ID" value="NZ_JACCBA010000001.1"/>
</dbReference>
<dbReference type="InterPro" id="IPR006127">
    <property type="entry name" value="ZnuA-like"/>
</dbReference>
<evidence type="ECO:0000313" key="8">
    <source>
        <dbReference type="Proteomes" id="UP000529783"/>
    </source>
</evidence>
<dbReference type="PROSITE" id="PS51257">
    <property type="entry name" value="PROKAR_LIPOPROTEIN"/>
    <property type="match status" value="1"/>
</dbReference>
<dbReference type="PANTHER" id="PTHR42953:SF1">
    <property type="entry name" value="METAL-BINDING PROTEIN HI_0362-RELATED"/>
    <property type="match status" value="1"/>
</dbReference>
<evidence type="ECO:0000256" key="4">
    <source>
        <dbReference type="ARBA" id="ARBA00022729"/>
    </source>
</evidence>
<feature type="chain" id="PRO_5039126142" evidence="6">
    <location>
        <begin position="26"/>
        <end position="303"/>
    </location>
</feature>
<keyword evidence="4 6" id="KW-0732">Signal</keyword>
<proteinExistence type="predicted"/>